<dbReference type="PANTHER" id="PTHR32305">
    <property type="match status" value="1"/>
</dbReference>
<comment type="caution">
    <text evidence="1">The sequence shown here is derived from an EMBL/GenBank/DDBJ whole genome shotgun (WGS) entry which is preliminary data.</text>
</comment>
<dbReference type="Gene3D" id="2.180.10.10">
    <property type="entry name" value="RHS repeat-associated core"/>
    <property type="match status" value="2"/>
</dbReference>
<dbReference type="InterPro" id="IPR006530">
    <property type="entry name" value="YD"/>
</dbReference>
<evidence type="ECO:0000313" key="2">
    <source>
        <dbReference type="Proteomes" id="UP000198345"/>
    </source>
</evidence>
<dbReference type="NCBIfam" id="TIGR01643">
    <property type="entry name" value="YD_repeat_2x"/>
    <property type="match status" value="1"/>
</dbReference>
<organism evidence="1 2">
    <name type="scientific">Flavobacterium hercynium</name>
    <dbReference type="NCBI Taxonomy" id="387094"/>
    <lineage>
        <taxon>Bacteria</taxon>
        <taxon>Pseudomonadati</taxon>
        <taxon>Bacteroidota</taxon>
        <taxon>Flavobacteriia</taxon>
        <taxon>Flavobacteriales</taxon>
        <taxon>Flavobacteriaceae</taxon>
        <taxon>Flavobacterium</taxon>
    </lineage>
</organism>
<proteinExistence type="predicted"/>
<dbReference type="SUPFAM" id="SSF69318">
    <property type="entry name" value="Integrin alpha N-terminal domain"/>
    <property type="match status" value="1"/>
</dbReference>
<sequence length="1948" mass="216463">MYKEDRFIAGVQIKREKSLSEINVLDNGIPLRNYSITTDKYSILSVTEKNGDQSKSYNPIVFSYLNDNQPHVSYSKLNAKLSVGKIESRNAATISGDFDADGKMDFILYPTFGPDKMKKFWLYTDLQSGNTNLGSSHDVGLFETIFTSNWLSWDNKVMQQGWTIATTDPATQITTLSTYALSSMNTILPQGSKSFKFPEFIYYSEHPSSCLQPDREPFEHSYRPSRRYANGDFNGDGLTDVLAIEVKFTYSYDGPCDTNGNLVRVTSTNPGDTYFMNLDRRLTSKHTNHAGSLNVSETSKLLVADFNGDGKSDIFVIDEGFVNIYGLDDKNKLVLLYKNQTVDPDISLSKPILIGDYNGDGKFEFITPKAYGSATLCTYTSDGLSLRKEEKPFNPDFKANDANNTYDYIALDYDNDHRTDLISIRSSTNPNTKKGDLFLNGHSNLNGEFRNAATWSCYSNSDPDINKYALPVYLPQNSSYNGVSHGSNNFEIAFINKDKIHFFNSEKRYGKNNLLVSVTTGNDIKETIKYTSLNPRSYSTYPYNTIYTPSTGTENYPNIDMVWDANFMVVSQIEKQSKDVLKKRLFAYYGAVSNYEGLGFLGFRAITQTEWFDQDSKMISNVLKFDISKRGALLERSQFLGYRSPVSFMDDYITKSAFTYESDLLANKVFKLKNTITKDSNTLNGTTTETVKVYDENSNVTNTKTTIQEGATVAHTTSTAVIYEPLLQSPYILGRPLSKTVTSTTPGSSMTNKEVYTYGANQLVSSIDRSADGTAVITESRVYDSFGNTIQNTMSDPAPLAPRTTRYEYDASGRHITKMIDTDALETVFVYNPDGTLQSETTPFSATSYTYDSWFKRITATNDKLNKTITTTYTKNAEKTIVTTTTDALDGSATEETFDDLGRKIKSGVKNLNGVFSYISYEYDVHDRNYKVSEPYFDALPSQWNEVEYDAYGRVTNSKSFNGKSIATSYLGLTSTIVDGQKTKTMTNSANGTLSTLSETLGGSITYSYFANGNLKQASYNGVNIVTEQDGWGRRTKLTNPSSGTFTYVHNDFGELTTETSQNGGVVTTLKRDEAGKVINKTIVGAGTNSETNYTYDPATKLILRVQYVDKNEPVATGTTITTFVYDDIFKRVTSITEEKLSVTKFTRSFTYDGLGRIDTETKTAELNGKVSTVVTKNVYKNGALWQIVDNATNKILWQTNILNAKGQIRESEMGNGIKMTSEFDENGYLSKIQYDKTTAPSANILTLTTSFDKNTDNLTSRSNSAFNNYTETFQYDEIDRLQEFTNRLGEKETQTYDPAGKILTNNLGTYKYEDSRPYRNTFIELNANALDYYQNRGVVFYDGMESQTGWSTNKYSSREIKFVPLETSDEKHALQLETAGNEKRNSVTADKIITINNEAATKYVISGWVKTTLPKAEIQVLEYKNKEKKPFVTETVSTKKAEEMVFLEKMIEIPAEVKQLRIRVNVIAGQLGEGSAIFDEISIRKVGKGDGKQRKLSVTYNAFKSPIEISETGIDRISFTYNEDNQRSTMYYGSLEDKELRPLRKHYSADGSMEIKENRSTGALEFVTFIGGNAYTAPVVSKSDGIDKSEYLYLHRDYQGSILAITDANATLVEKRLFDAWGSIIKVEDGKGNELPELTILDRGYTGHEHLQSVALINMNARLYDPMLHRFLQVDNYIQDPTNTQNFNQYGYVLNNPLKYTDPSGNKFKLTFSDIVAGLEIVAGAIMVAASSVTYGATYIASASLIAAGGGHFAVTAVQYSQTKDWVSASNNAGLTFGIKFDTDFGYDGAKADVKNGDFYSNNSYEKIAGKTNEVATSTAIFSAGLEASGRAAPYMKGIGKITGNIAPFAQASYNTIKVIKGEANGGISPQLYSYRMIGTGASWGAGTAITTWGAGGAYAGPYGVLAGIVIGAGFEGIEYSYSIIAPQIQESFNHFFNAINSGNFVK</sequence>
<dbReference type="EMBL" id="MUGW01000021">
    <property type="protein sequence ID" value="OXA91694.1"/>
    <property type="molecule type" value="Genomic_DNA"/>
</dbReference>
<gene>
    <name evidence="1" type="ORF">B0A66_11175</name>
</gene>
<reference evidence="1 2" key="1">
    <citation type="submission" date="2016-11" db="EMBL/GenBank/DDBJ databases">
        <title>Whole genomes of Flavobacteriaceae.</title>
        <authorList>
            <person name="Stine C."/>
            <person name="Li C."/>
            <person name="Tadesse D."/>
        </authorList>
    </citation>
    <scope>NUCLEOTIDE SEQUENCE [LARGE SCALE GENOMIC DNA]</scope>
    <source>
        <strain evidence="1 2">DSM 18292</strain>
    </source>
</reference>
<name>A0A226HC78_9FLAO</name>
<dbReference type="InterPro" id="IPR022385">
    <property type="entry name" value="Rhs_assc_core"/>
</dbReference>
<evidence type="ECO:0008006" key="3">
    <source>
        <dbReference type="Google" id="ProtNLM"/>
    </source>
</evidence>
<dbReference type="NCBIfam" id="TIGR03696">
    <property type="entry name" value="Rhs_assc_core"/>
    <property type="match status" value="1"/>
</dbReference>
<protein>
    <recommendedName>
        <fullName evidence="3">Insecticide toxin TcdB middle/N-terminal domain-containing protein</fullName>
    </recommendedName>
</protein>
<keyword evidence="2" id="KW-1185">Reference proteome</keyword>
<dbReference type="Gene3D" id="2.40.128.340">
    <property type="match status" value="1"/>
</dbReference>
<accession>A0A226HC78</accession>
<evidence type="ECO:0000313" key="1">
    <source>
        <dbReference type="EMBL" id="OXA91694.1"/>
    </source>
</evidence>
<dbReference type="InterPro" id="IPR028994">
    <property type="entry name" value="Integrin_alpha_N"/>
</dbReference>
<dbReference type="Proteomes" id="UP000198345">
    <property type="component" value="Unassembled WGS sequence"/>
</dbReference>
<dbReference type="PANTHER" id="PTHR32305:SF15">
    <property type="entry name" value="PROTEIN RHSA-RELATED"/>
    <property type="match status" value="1"/>
</dbReference>
<dbReference type="Gene3D" id="2.60.120.260">
    <property type="entry name" value="Galactose-binding domain-like"/>
    <property type="match status" value="1"/>
</dbReference>
<dbReference type="InterPro" id="IPR050708">
    <property type="entry name" value="T6SS_VgrG/RHS"/>
</dbReference>